<dbReference type="Gene3D" id="3.30.460.20">
    <property type="entry name" value="CorA soluble domain-like"/>
    <property type="match status" value="1"/>
</dbReference>
<dbReference type="Proteomes" id="UP000638353">
    <property type="component" value="Unassembled WGS sequence"/>
</dbReference>
<keyword evidence="7 13" id="KW-1133">Transmembrane helix</keyword>
<evidence type="ECO:0000256" key="1">
    <source>
        <dbReference type="ARBA" id="ARBA00004651"/>
    </source>
</evidence>
<reference evidence="14" key="1">
    <citation type="journal article" date="2014" name="Int. J. Syst. Evol. Microbiol.">
        <title>Complete genome sequence of Corynebacterium casei LMG S-19264T (=DSM 44701T), isolated from a smear-ripened cheese.</title>
        <authorList>
            <consortium name="US DOE Joint Genome Institute (JGI-PGF)"/>
            <person name="Walter F."/>
            <person name="Albersmeier A."/>
            <person name="Kalinowski J."/>
            <person name="Ruckert C."/>
        </authorList>
    </citation>
    <scope>NUCLEOTIDE SEQUENCE</scope>
    <source>
        <strain evidence="14">JCM 4637</strain>
    </source>
</reference>
<keyword evidence="9 13" id="KW-0472">Membrane</keyword>
<evidence type="ECO:0000256" key="7">
    <source>
        <dbReference type="ARBA" id="ARBA00022989"/>
    </source>
</evidence>
<dbReference type="Gene3D" id="1.20.58.340">
    <property type="entry name" value="Magnesium transport protein CorA, transmembrane region"/>
    <property type="match status" value="2"/>
</dbReference>
<evidence type="ECO:0000256" key="8">
    <source>
        <dbReference type="ARBA" id="ARBA00023065"/>
    </source>
</evidence>
<evidence type="ECO:0000256" key="3">
    <source>
        <dbReference type="ARBA" id="ARBA00022448"/>
    </source>
</evidence>
<keyword evidence="5 13" id="KW-0812">Transmembrane</keyword>
<comment type="similarity">
    <text evidence="2">Belongs to the CorA metal ion transporter (MIT) (TC 1.A.35) family.</text>
</comment>
<dbReference type="CDD" id="cd12830">
    <property type="entry name" value="MtCorA-like"/>
    <property type="match status" value="1"/>
</dbReference>
<dbReference type="InterPro" id="IPR045863">
    <property type="entry name" value="CorA_TM1_TM2"/>
</dbReference>
<feature type="transmembrane region" description="Helical" evidence="13">
    <location>
        <begin position="350"/>
        <end position="370"/>
    </location>
</feature>
<dbReference type="PANTHER" id="PTHR46494">
    <property type="entry name" value="CORA FAMILY METAL ION TRANSPORTER (EUROFUNG)"/>
    <property type="match status" value="1"/>
</dbReference>
<accession>A0A918WUV3</accession>
<keyword evidence="8" id="KW-0406">Ion transport</keyword>
<dbReference type="SUPFAM" id="SSF143865">
    <property type="entry name" value="CorA soluble domain-like"/>
    <property type="match status" value="1"/>
</dbReference>
<evidence type="ECO:0000256" key="5">
    <source>
        <dbReference type="ARBA" id="ARBA00022692"/>
    </source>
</evidence>
<gene>
    <name evidence="14" type="ORF">GCM10010334_17080</name>
</gene>
<dbReference type="GO" id="GO:0000287">
    <property type="term" value="F:magnesium ion binding"/>
    <property type="evidence" value="ECO:0007669"/>
    <property type="project" value="TreeGrafter"/>
</dbReference>
<evidence type="ECO:0000256" key="2">
    <source>
        <dbReference type="ARBA" id="ARBA00009765"/>
    </source>
</evidence>
<dbReference type="InterPro" id="IPR045861">
    <property type="entry name" value="CorA_cytoplasmic_dom"/>
</dbReference>
<keyword evidence="6" id="KW-0460">Magnesium</keyword>
<dbReference type="RefSeq" id="WP_189822895.1">
    <property type="nucleotide sequence ID" value="NZ_BMVC01000003.1"/>
</dbReference>
<keyword evidence="4" id="KW-1003">Cell membrane</keyword>
<dbReference type="SUPFAM" id="SSF144083">
    <property type="entry name" value="Magnesium transport protein CorA, transmembrane region"/>
    <property type="match status" value="1"/>
</dbReference>
<dbReference type="GO" id="GO:0015095">
    <property type="term" value="F:magnesium ion transmembrane transporter activity"/>
    <property type="evidence" value="ECO:0007669"/>
    <property type="project" value="TreeGrafter"/>
</dbReference>
<dbReference type="GO" id="GO:0050897">
    <property type="term" value="F:cobalt ion binding"/>
    <property type="evidence" value="ECO:0007669"/>
    <property type="project" value="TreeGrafter"/>
</dbReference>
<dbReference type="PANTHER" id="PTHR46494:SF1">
    <property type="entry name" value="CORA FAMILY METAL ION TRANSPORTER (EUROFUNG)"/>
    <property type="match status" value="1"/>
</dbReference>
<evidence type="ECO:0000313" key="14">
    <source>
        <dbReference type="EMBL" id="GHC86200.1"/>
    </source>
</evidence>
<dbReference type="GO" id="GO:0005886">
    <property type="term" value="C:plasma membrane"/>
    <property type="evidence" value="ECO:0007669"/>
    <property type="project" value="UniProtKB-SubCell"/>
</dbReference>
<dbReference type="GO" id="GO:0015087">
    <property type="term" value="F:cobalt ion transmembrane transporter activity"/>
    <property type="evidence" value="ECO:0007669"/>
    <property type="project" value="TreeGrafter"/>
</dbReference>
<reference evidence="14" key="2">
    <citation type="submission" date="2020-09" db="EMBL/GenBank/DDBJ databases">
        <authorList>
            <person name="Sun Q."/>
            <person name="Ohkuma M."/>
        </authorList>
    </citation>
    <scope>NUCLEOTIDE SEQUENCE</scope>
    <source>
        <strain evidence="14">JCM 4637</strain>
    </source>
</reference>
<evidence type="ECO:0000256" key="6">
    <source>
        <dbReference type="ARBA" id="ARBA00022842"/>
    </source>
</evidence>
<dbReference type="EMBL" id="BMVC01000003">
    <property type="protein sequence ID" value="GHC86200.1"/>
    <property type="molecule type" value="Genomic_DNA"/>
</dbReference>
<dbReference type="Pfam" id="PF01544">
    <property type="entry name" value="CorA"/>
    <property type="match status" value="1"/>
</dbReference>
<comment type="catalytic activity">
    <reaction evidence="10">
        <text>Mg(2+)(in) = Mg(2+)(out)</text>
        <dbReference type="Rhea" id="RHEA:29827"/>
        <dbReference type="ChEBI" id="CHEBI:18420"/>
    </reaction>
</comment>
<evidence type="ECO:0000256" key="4">
    <source>
        <dbReference type="ARBA" id="ARBA00022475"/>
    </source>
</evidence>
<sequence>MPAKKRTWRRQPALAPAPPTPPAPSAGHRKPATPHDHGSVVNAALYREGIRVSTPDSLAETFRQLREHPDGMAWIGLHRPTESELHSLAEEFDLHPLSIEDALEAHQRPKLERYGETLFVVLRAARYLDAAEEVDFGELHVFVGHDFVITVRHGAAPDLSAVRRRMEETPELLSLGPEAVLYAILDAVVDGYAPVVSGVQNDIDEIETEVFRGDPEVSRRIYELSREVVEFQRATRPLIGMLNGLMAGFTKYRTDEELQRYLRDVADHVTHTSERVDGFRQALTDILTVNTTLVTQQQNAEMRALAVAGFEQNEEIKKISAWAAILFAPTLVGTIYGMNFDNMPELKWGWGYPFAIGLMALVCGGLYVVFKRRGWL</sequence>
<evidence type="ECO:0000256" key="9">
    <source>
        <dbReference type="ARBA" id="ARBA00023136"/>
    </source>
</evidence>
<evidence type="ECO:0000256" key="12">
    <source>
        <dbReference type="SAM" id="MobiDB-lite"/>
    </source>
</evidence>
<organism evidence="14 15">
    <name type="scientific">Streptomyces finlayi</name>
    <dbReference type="NCBI Taxonomy" id="67296"/>
    <lineage>
        <taxon>Bacteria</taxon>
        <taxon>Bacillati</taxon>
        <taxon>Actinomycetota</taxon>
        <taxon>Actinomycetes</taxon>
        <taxon>Kitasatosporales</taxon>
        <taxon>Streptomycetaceae</taxon>
        <taxon>Streptomyces</taxon>
    </lineage>
</organism>
<evidence type="ECO:0000256" key="13">
    <source>
        <dbReference type="SAM" id="Phobius"/>
    </source>
</evidence>
<keyword evidence="3" id="KW-0813">Transport</keyword>
<comment type="caution">
    <text evidence="14">The sequence shown here is derived from an EMBL/GenBank/DDBJ whole genome shotgun (WGS) entry which is preliminary data.</text>
</comment>
<feature type="region of interest" description="Disordered" evidence="12">
    <location>
        <begin position="1"/>
        <end position="37"/>
    </location>
</feature>
<evidence type="ECO:0000256" key="11">
    <source>
        <dbReference type="ARBA" id="ARBA00045497"/>
    </source>
</evidence>
<dbReference type="FunFam" id="1.20.58.340:FF:000004">
    <property type="entry name" value="Magnesium transport protein CorA"/>
    <property type="match status" value="1"/>
</dbReference>
<protein>
    <submittedName>
        <fullName evidence="14">Magnesium transporter CorA</fullName>
    </submittedName>
</protein>
<feature type="compositionally biased region" description="Pro residues" evidence="12">
    <location>
        <begin position="15"/>
        <end position="24"/>
    </location>
</feature>
<comment type="function">
    <text evidence="11">Mediates influx of magnesium ions. Alternates between open and closed states. Activated by low cytoplasmic Mg(2+) levels. Inactive when cytoplasmic Mg(2+) levels are high.</text>
</comment>
<proteinExistence type="inferred from homology"/>
<feature type="transmembrane region" description="Helical" evidence="13">
    <location>
        <begin position="319"/>
        <end position="338"/>
    </location>
</feature>
<dbReference type="AlphaFoldDB" id="A0A918WUV3"/>
<dbReference type="InterPro" id="IPR002523">
    <property type="entry name" value="MgTranspt_CorA/ZnTranspt_ZntB"/>
</dbReference>
<evidence type="ECO:0000256" key="10">
    <source>
        <dbReference type="ARBA" id="ARBA00034269"/>
    </source>
</evidence>
<name>A0A918WUV3_9ACTN</name>
<comment type="subcellular location">
    <subcellularLocation>
        <location evidence="1">Cell membrane</location>
        <topology evidence="1">Multi-pass membrane protein</topology>
    </subcellularLocation>
</comment>
<evidence type="ECO:0000313" key="15">
    <source>
        <dbReference type="Proteomes" id="UP000638353"/>
    </source>
</evidence>